<reference evidence="1" key="1">
    <citation type="submission" date="2021-11" db="EMBL/GenBank/DDBJ databases">
        <title>Study of the species diversity of bacterial strains isolated from a unique natural object - Shulgan-Tash cave (Bashkiria).</title>
        <authorList>
            <person name="Sazanova A.L."/>
            <person name="Chirak E.R."/>
            <person name="Safronova V.I."/>
        </authorList>
    </citation>
    <scope>NUCLEOTIDE SEQUENCE</scope>
    <source>
        <strain evidence="1">P1</strain>
    </source>
</reference>
<evidence type="ECO:0000313" key="1">
    <source>
        <dbReference type="EMBL" id="UUZ46053.1"/>
    </source>
</evidence>
<gene>
    <name evidence="1" type="ORF">LP422_09480</name>
</gene>
<dbReference type="EMBL" id="CP087977">
    <property type="protein sequence ID" value="UUZ46053.1"/>
    <property type="molecule type" value="Genomic_DNA"/>
</dbReference>
<name>A0AC61U822_9MICO</name>
<dbReference type="Proteomes" id="UP001059663">
    <property type="component" value="Chromosome"/>
</dbReference>
<protein>
    <submittedName>
        <fullName evidence="1">Uncharacterized protein</fullName>
    </submittedName>
</protein>
<evidence type="ECO:0000313" key="2">
    <source>
        <dbReference type="Proteomes" id="UP001059663"/>
    </source>
</evidence>
<organism evidence="1 2">
    <name type="scientific">Janibacter limosus</name>
    <dbReference type="NCBI Taxonomy" id="53458"/>
    <lineage>
        <taxon>Bacteria</taxon>
        <taxon>Bacillati</taxon>
        <taxon>Actinomycetota</taxon>
        <taxon>Actinomycetes</taxon>
        <taxon>Micrococcales</taxon>
        <taxon>Intrasporangiaceae</taxon>
        <taxon>Janibacter</taxon>
    </lineage>
</organism>
<proteinExistence type="predicted"/>
<accession>A0AC61U822</accession>
<sequence length="64" mass="6754">MSVREVDDLLRRGEDFVRIVAGLLGLSPVPVPGDLVAITPAHDPKEVRPVAHDLKEMRAGGGAG</sequence>